<accession>A0A914IF35</accession>
<dbReference type="Proteomes" id="UP000887572">
    <property type="component" value="Unplaced"/>
</dbReference>
<dbReference type="Pfam" id="PF13639">
    <property type="entry name" value="zf-RING_2"/>
    <property type="match status" value="1"/>
</dbReference>
<evidence type="ECO:0000256" key="2">
    <source>
        <dbReference type="ARBA" id="ARBA00022771"/>
    </source>
</evidence>
<protein>
    <submittedName>
        <fullName evidence="8">RING-type domain-containing protein</fullName>
    </submittedName>
</protein>
<dbReference type="InterPro" id="IPR001841">
    <property type="entry name" value="Znf_RING"/>
</dbReference>
<proteinExistence type="predicted"/>
<evidence type="ECO:0000256" key="3">
    <source>
        <dbReference type="ARBA" id="ARBA00022833"/>
    </source>
</evidence>
<keyword evidence="5" id="KW-0472">Membrane</keyword>
<evidence type="ECO:0000313" key="8">
    <source>
        <dbReference type="WBParaSite" id="Gr19_v10_g9650.t1"/>
    </source>
</evidence>
<evidence type="ECO:0000256" key="1">
    <source>
        <dbReference type="ARBA" id="ARBA00022723"/>
    </source>
</evidence>
<sequence>MNNIIDVFIAIFGAYFGILEMFCIRLPLFYVLLFATNFDTSSSKAERLKLRVIFDNPTPPRAIKINLYTILADGAQSAAQNAPRAIKNALHKSPYIDGQYEFAMDDIRSMLRIVRVMVYQPNFSKRHLINLGSAEPRGLFWHRRVFVEATANDSGNYHAFLYAIVSKTKRQNNNNNNNNNNNAEAKKFFLGYAPLIKQQKSNEPAAASSSQNQFDEYQLLIPVDLIQLFKHKLGQLELSIFRYDKENFSVEKFNNDQQKETSDKTDNETAAATECSICLCPITNGEQIMKLHGDEHIFHNDCIQRWIKSQKKVRCPLCNREPKLEIELNFSPIFYASPNIYMHLYMNPLKELFKIANGGGYDDAFYDDNFRRRQAQFGTKQIKKRVASKETMLRNLLAQMHFFVNLEEDKKLLHIEEDGTFIAHPMLAQIRSGLGALIVAAQLESAEELISVRALSLIRSANTEASLEANKVIENMQIAREKQKQPSQWWWRNNSNSNLRIKMF</sequence>
<keyword evidence="3" id="KW-0862">Zinc</keyword>
<dbReference type="SMART" id="SM00744">
    <property type="entry name" value="RINGv"/>
    <property type="match status" value="1"/>
</dbReference>
<dbReference type="PROSITE" id="PS50089">
    <property type="entry name" value="ZF_RING_2"/>
    <property type="match status" value="1"/>
</dbReference>
<dbReference type="InterPro" id="IPR013083">
    <property type="entry name" value="Znf_RING/FYVE/PHD"/>
</dbReference>
<keyword evidence="1" id="KW-0479">Metal-binding</keyword>
<name>A0A914IF35_GLORO</name>
<evidence type="ECO:0000313" key="7">
    <source>
        <dbReference type="Proteomes" id="UP000887572"/>
    </source>
</evidence>
<keyword evidence="5" id="KW-0812">Transmembrane</keyword>
<evidence type="ECO:0000259" key="6">
    <source>
        <dbReference type="PROSITE" id="PS50089"/>
    </source>
</evidence>
<dbReference type="GO" id="GO:0061630">
    <property type="term" value="F:ubiquitin protein ligase activity"/>
    <property type="evidence" value="ECO:0007669"/>
    <property type="project" value="TreeGrafter"/>
</dbReference>
<dbReference type="CDD" id="cd16448">
    <property type="entry name" value="RING-H2"/>
    <property type="match status" value="1"/>
</dbReference>
<keyword evidence="2 4" id="KW-0863">Zinc-finger</keyword>
<dbReference type="PANTHER" id="PTHR45969">
    <property type="entry name" value="RING ZINC FINGER PROTEIN-RELATED"/>
    <property type="match status" value="1"/>
</dbReference>
<dbReference type="WBParaSite" id="Gr19_v10_g9650.t1">
    <property type="protein sequence ID" value="Gr19_v10_g9650.t1"/>
    <property type="gene ID" value="Gr19_v10_g9650"/>
</dbReference>
<feature type="domain" description="RING-type" evidence="6">
    <location>
        <begin position="275"/>
        <end position="319"/>
    </location>
</feature>
<reference evidence="8" key="1">
    <citation type="submission" date="2022-11" db="UniProtKB">
        <authorList>
            <consortium name="WormBaseParasite"/>
        </authorList>
    </citation>
    <scope>IDENTIFICATION</scope>
</reference>
<dbReference type="GO" id="GO:0016567">
    <property type="term" value="P:protein ubiquitination"/>
    <property type="evidence" value="ECO:0007669"/>
    <property type="project" value="TreeGrafter"/>
</dbReference>
<feature type="transmembrane region" description="Helical" evidence="5">
    <location>
        <begin position="7"/>
        <end position="33"/>
    </location>
</feature>
<dbReference type="AlphaFoldDB" id="A0A914IF35"/>
<dbReference type="GO" id="GO:0008270">
    <property type="term" value="F:zinc ion binding"/>
    <property type="evidence" value="ECO:0007669"/>
    <property type="project" value="UniProtKB-KW"/>
</dbReference>
<dbReference type="PANTHER" id="PTHR45969:SF69">
    <property type="entry name" value="FINGER DOMAIN PROTEIN, PUTATIVE (AFU_ORTHOLOGUE AFUA_3G12190)-RELATED"/>
    <property type="match status" value="1"/>
</dbReference>
<dbReference type="Gene3D" id="3.30.40.10">
    <property type="entry name" value="Zinc/RING finger domain, C3HC4 (zinc finger)"/>
    <property type="match status" value="1"/>
</dbReference>
<evidence type="ECO:0000256" key="5">
    <source>
        <dbReference type="SAM" id="Phobius"/>
    </source>
</evidence>
<evidence type="ECO:0000256" key="4">
    <source>
        <dbReference type="PROSITE-ProRule" id="PRU00175"/>
    </source>
</evidence>
<keyword evidence="5" id="KW-1133">Transmembrane helix</keyword>
<dbReference type="InterPro" id="IPR011016">
    <property type="entry name" value="Znf_RING-CH"/>
</dbReference>
<organism evidence="7 8">
    <name type="scientific">Globodera rostochiensis</name>
    <name type="common">Golden nematode worm</name>
    <name type="synonym">Heterodera rostochiensis</name>
    <dbReference type="NCBI Taxonomy" id="31243"/>
    <lineage>
        <taxon>Eukaryota</taxon>
        <taxon>Metazoa</taxon>
        <taxon>Ecdysozoa</taxon>
        <taxon>Nematoda</taxon>
        <taxon>Chromadorea</taxon>
        <taxon>Rhabditida</taxon>
        <taxon>Tylenchina</taxon>
        <taxon>Tylenchomorpha</taxon>
        <taxon>Tylenchoidea</taxon>
        <taxon>Heteroderidae</taxon>
        <taxon>Heteroderinae</taxon>
        <taxon>Globodera</taxon>
    </lineage>
</organism>
<keyword evidence="7" id="KW-1185">Reference proteome</keyword>
<dbReference type="SUPFAM" id="SSF57850">
    <property type="entry name" value="RING/U-box"/>
    <property type="match status" value="1"/>
</dbReference>